<feature type="transmembrane region" description="Helical" evidence="1">
    <location>
        <begin position="12"/>
        <end position="36"/>
    </location>
</feature>
<evidence type="ECO:0000259" key="2">
    <source>
        <dbReference type="Pfam" id="PF07811"/>
    </source>
</evidence>
<dbReference type="KEGG" id="bliq:INP51_00435"/>
<organism evidence="3 4">
    <name type="scientific">Blautia liquoris</name>
    <dbReference type="NCBI Taxonomy" id="2779518"/>
    <lineage>
        <taxon>Bacteria</taxon>
        <taxon>Bacillati</taxon>
        <taxon>Bacillota</taxon>
        <taxon>Clostridia</taxon>
        <taxon>Lachnospirales</taxon>
        <taxon>Lachnospiraceae</taxon>
        <taxon>Blautia</taxon>
    </lineage>
</organism>
<keyword evidence="4" id="KW-1185">Reference proteome</keyword>
<reference evidence="3 4" key="1">
    <citation type="submission" date="2020-10" db="EMBL/GenBank/DDBJ databases">
        <title>Blautia liquoris sp.nov., isolated from the mud in a fermentation cellar used for the production of Chinese strong-flavoured liquor.</title>
        <authorList>
            <person name="Lu L."/>
        </authorList>
    </citation>
    <scope>NUCLEOTIDE SEQUENCE [LARGE SCALE GENOMIC DNA]</scope>
    <source>
        <strain evidence="3 4">LZLJ-3</strain>
    </source>
</reference>
<dbReference type="Pfam" id="PF07811">
    <property type="entry name" value="TadE"/>
    <property type="match status" value="1"/>
</dbReference>
<evidence type="ECO:0000313" key="3">
    <source>
        <dbReference type="EMBL" id="QOV19487.1"/>
    </source>
</evidence>
<proteinExistence type="predicted"/>
<protein>
    <submittedName>
        <fullName evidence="3">Pilus assembly protein</fullName>
    </submittedName>
</protein>
<dbReference type="EMBL" id="CP063304">
    <property type="protein sequence ID" value="QOV19487.1"/>
    <property type="molecule type" value="Genomic_DNA"/>
</dbReference>
<evidence type="ECO:0000256" key="1">
    <source>
        <dbReference type="SAM" id="Phobius"/>
    </source>
</evidence>
<dbReference type="InterPro" id="IPR012495">
    <property type="entry name" value="TadE-like_dom"/>
</dbReference>
<sequence length="132" mass="15297">MKKKHKFYRASMSVEAVFVVPLILFILFFLLSFSFFTHQKVWFTEAAYEAVLSPEYEEEKAYLLLDHSPLAIGVPDVDIQRYNHHIKVTYRGNIITLGNIKLSYQSSAETQITEPAAIIRKIRSTKQLTEIN</sequence>
<evidence type="ECO:0000313" key="4">
    <source>
        <dbReference type="Proteomes" id="UP000593601"/>
    </source>
</evidence>
<dbReference type="RefSeq" id="WP_193735807.1">
    <property type="nucleotide sequence ID" value="NZ_CP063304.1"/>
</dbReference>
<name>A0A7M2RIW8_9FIRM</name>
<gene>
    <name evidence="3" type="ORF">INP51_00435</name>
</gene>
<dbReference type="AlphaFoldDB" id="A0A7M2RIW8"/>
<dbReference type="Proteomes" id="UP000593601">
    <property type="component" value="Chromosome"/>
</dbReference>
<feature type="domain" description="TadE-like" evidence="2">
    <location>
        <begin position="11"/>
        <end position="51"/>
    </location>
</feature>
<keyword evidence="1" id="KW-0472">Membrane</keyword>
<keyword evidence="1" id="KW-0812">Transmembrane</keyword>
<keyword evidence="1" id="KW-1133">Transmembrane helix</keyword>
<accession>A0A7M2RIW8</accession>